<sequence>MIEMNREQKFKIEKKLMGLPYVNWDRYFDAENNITVFGWINREKDNYKDFVYIEFGKPDYDVSAWGTSSKEYSEAIHKIVYSNEDVKHNDCKRVEHKFNIKNCIKLINQEKQIVRLHGRF</sequence>
<proteinExistence type="predicted"/>
<comment type="caution">
    <text evidence="1">The sequence shown here is derived from an EMBL/GenBank/DDBJ whole genome shotgun (WGS) entry which is preliminary data.</text>
</comment>
<dbReference type="AlphaFoldDB" id="A0A0F9THY6"/>
<reference evidence="1" key="1">
    <citation type="journal article" date="2015" name="Nature">
        <title>Complex archaea that bridge the gap between prokaryotes and eukaryotes.</title>
        <authorList>
            <person name="Spang A."/>
            <person name="Saw J.H."/>
            <person name="Jorgensen S.L."/>
            <person name="Zaremba-Niedzwiedzka K."/>
            <person name="Martijn J."/>
            <person name="Lind A.E."/>
            <person name="van Eijk R."/>
            <person name="Schleper C."/>
            <person name="Guy L."/>
            <person name="Ettema T.J."/>
        </authorList>
    </citation>
    <scope>NUCLEOTIDE SEQUENCE</scope>
</reference>
<gene>
    <name evidence="1" type="ORF">LCGC14_0651100</name>
</gene>
<evidence type="ECO:0000313" key="1">
    <source>
        <dbReference type="EMBL" id="KKN48611.1"/>
    </source>
</evidence>
<organism evidence="1">
    <name type="scientific">marine sediment metagenome</name>
    <dbReference type="NCBI Taxonomy" id="412755"/>
    <lineage>
        <taxon>unclassified sequences</taxon>
        <taxon>metagenomes</taxon>
        <taxon>ecological metagenomes</taxon>
    </lineage>
</organism>
<accession>A0A0F9THY6</accession>
<protein>
    <submittedName>
        <fullName evidence="1">Uncharacterized protein</fullName>
    </submittedName>
</protein>
<name>A0A0F9THY6_9ZZZZ</name>
<dbReference type="EMBL" id="LAZR01001213">
    <property type="protein sequence ID" value="KKN48611.1"/>
    <property type="molecule type" value="Genomic_DNA"/>
</dbReference>